<keyword evidence="1" id="KW-0677">Repeat</keyword>
<dbReference type="GO" id="GO:0005524">
    <property type="term" value="F:ATP binding"/>
    <property type="evidence" value="ECO:0007669"/>
    <property type="project" value="InterPro"/>
</dbReference>
<accession>A0AAD5YNJ1</accession>
<feature type="domain" description="Protein kinase" evidence="2">
    <location>
        <begin position="675"/>
        <end position="945"/>
    </location>
</feature>
<dbReference type="Gene3D" id="3.40.50.300">
    <property type="entry name" value="P-loop containing nucleotide triphosphate hydrolases"/>
    <property type="match status" value="1"/>
</dbReference>
<dbReference type="InterPro" id="IPR051681">
    <property type="entry name" value="Ser/Thr_Kinases-Pseudokinases"/>
</dbReference>
<evidence type="ECO:0000313" key="3">
    <source>
        <dbReference type="EMBL" id="KAJ3556834.1"/>
    </source>
</evidence>
<dbReference type="InterPro" id="IPR000719">
    <property type="entry name" value="Prot_kinase_dom"/>
</dbReference>
<dbReference type="Gene3D" id="1.10.510.10">
    <property type="entry name" value="Transferase(Phosphotransferase) domain 1"/>
    <property type="match status" value="1"/>
</dbReference>
<evidence type="ECO:0000256" key="1">
    <source>
        <dbReference type="ARBA" id="ARBA00022737"/>
    </source>
</evidence>
<dbReference type="SMART" id="SM00220">
    <property type="entry name" value="S_TKc"/>
    <property type="match status" value="1"/>
</dbReference>
<dbReference type="Proteomes" id="UP001213000">
    <property type="component" value="Unassembled WGS sequence"/>
</dbReference>
<dbReference type="EMBL" id="JANIEX010001540">
    <property type="protein sequence ID" value="KAJ3556834.1"/>
    <property type="molecule type" value="Genomic_DNA"/>
</dbReference>
<dbReference type="Pfam" id="PF24883">
    <property type="entry name" value="NPHP3_N"/>
    <property type="match status" value="1"/>
</dbReference>
<reference evidence="3" key="1">
    <citation type="submission" date="2022-07" db="EMBL/GenBank/DDBJ databases">
        <title>Genome Sequence of Leucocoprinus birnbaumii.</title>
        <authorList>
            <person name="Buettner E."/>
        </authorList>
    </citation>
    <scope>NUCLEOTIDE SEQUENCE</scope>
    <source>
        <strain evidence="3">VT141</strain>
    </source>
</reference>
<sequence length="982" mass="109718">MLGNTFQSVKSGWKLLTDLAIETLSHLADTDVDVEDYDSQTTLSCGAYTRSPQSPSRCSSDKSRALIGDIAVDYEKTGETNNRTTEADDFWSTQSPTMVNPGNGFFESSHDFVIKRQTNISQVQIIKQGDSCGFQDSIWKKRIIGVEVDSSFHQHLPRCHPETRKSLRANIMAWAVPCDHHSKGDEQVLWILGPAGVGKSTVARTIAEKAKVEGLLGASLFLSDVNGRDDLDRVPSTLACQLSVQQPEYKCIIRQTLAHDPSIVEKSLRVQFQELIVSPISTIMMQDSPTAWPKPLLIIIDGLDHCKSKQSQCELIELIVEHSRSVHKLPLLWMILSRPESHLEDLLSRPELSAVCKVDRIAVNRTEDKQDVALFLREEFSAISRRFSRFLPQEWPPEEALHSVITKVSGHFALAVIATHFVGDAVIDNPLNQLQIYLRALGKLETPGSSSLLEMIGLLYRSIRAQIAPSILPNVERILRNRGALDSNLVRSPKARLPDLSGGELFTLFAAQIPSIPNRGVSGGSAIPASFLRGAVSSTVEFPGPDTTLEQSLAENLPSAYLDSQDISGIRADSLELSENDLKLSNPVKKRLQNRLLSMISQIARHRGLWKSFTKKLSDRQETSEIQAIVEYLDYVLLQGEALNPDDRVLILQSLCELVELGQKYPERLVVRNINYAPQPFECGGFCDIYAIRGNQRLCVKVARIRLGQEDLRVSTELIREGILWSHLIHENILPFHGFYTPSDITQTVFLVSPLMQRRNVRIFLDRNPDTPRLPLVYGIIQGLSYMHDRNIIHGDLKALNILVSDFGRPLLADFGCSEVLSDAGFVTNRRITGTVHWMAPELIGLIGDGSATSRGKMSDIWSFGCTCYEMYTGEIPFHECKKLSGVMIALSLGKVPLRPDPGDSTVCLDFDDWIWERLMLGCWRKLPEDRYTCKGIIELLASRFPDFHVEPAASRKKAVDIPADKSDPEEVERIICEVLAS</sequence>
<dbReference type="GO" id="GO:0004674">
    <property type="term" value="F:protein serine/threonine kinase activity"/>
    <property type="evidence" value="ECO:0007669"/>
    <property type="project" value="TreeGrafter"/>
</dbReference>
<dbReference type="SUPFAM" id="SSF52540">
    <property type="entry name" value="P-loop containing nucleoside triphosphate hydrolases"/>
    <property type="match status" value="1"/>
</dbReference>
<dbReference type="InterPro" id="IPR008271">
    <property type="entry name" value="Ser/Thr_kinase_AS"/>
</dbReference>
<dbReference type="InterPro" id="IPR056884">
    <property type="entry name" value="NPHP3-like_N"/>
</dbReference>
<keyword evidence="4" id="KW-1185">Reference proteome</keyword>
<dbReference type="InterPro" id="IPR027417">
    <property type="entry name" value="P-loop_NTPase"/>
</dbReference>
<dbReference type="AlphaFoldDB" id="A0AAD5YNJ1"/>
<dbReference type="PROSITE" id="PS00108">
    <property type="entry name" value="PROTEIN_KINASE_ST"/>
    <property type="match status" value="1"/>
</dbReference>
<dbReference type="SUPFAM" id="SSF56112">
    <property type="entry name" value="Protein kinase-like (PK-like)"/>
    <property type="match status" value="1"/>
</dbReference>
<proteinExistence type="predicted"/>
<comment type="caution">
    <text evidence="3">The sequence shown here is derived from an EMBL/GenBank/DDBJ whole genome shotgun (WGS) entry which is preliminary data.</text>
</comment>
<protein>
    <recommendedName>
        <fullName evidence="2">Protein kinase domain-containing protein</fullName>
    </recommendedName>
</protein>
<dbReference type="Pfam" id="PF00069">
    <property type="entry name" value="Pkinase"/>
    <property type="match status" value="1"/>
</dbReference>
<evidence type="ECO:0000259" key="2">
    <source>
        <dbReference type="PROSITE" id="PS50011"/>
    </source>
</evidence>
<organism evidence="3 4">
    <name type="scientific">Leucocoprinus birnbaumii</name>
    <dbReference type="NCBI Taxonomy" id="56174"/>
    <lineage>
        <taxon>Eukaryota</taxon>
        <taxon>Fungi</taxon>
        <taxon>Dikarya</taxon>
        <taxon>Basidiomycota</taxon>
        <taxon>Agaricomycotina</taxon>
        <taxon>Agaricomycetes</taxon>
        <taxon>Agaricomycetidae</taxon>
        <taxon>Agaricales</taxon>
        <taxon>Agaricineae</taxon>
        <taxon>Agaricaceae</taxon>
        <taxon>Leucocoprinus</taxon>
    </lineage>
</organism>
<name>A0AAD5YNJ1_9AGAR</name>
<gene>
    <name evidence="3" type="ORF">NP233_g11890</name>
</gene>
<dbReference type="InterPro" id="IPR011009">
    <property type="entry name" value="Kinase-like_dom_sf"/>
</dbReference>
<evidence type="ECO:0000313" key="4">
    <source>
        <dbReference type="Proteomes" id="UP001213000"/>
    </source>
</evidence>
<dbReference type="PANTHER" id="PTHR44329">
    <property type="entry name" value="SERINE/THREONINE-PROTEIN KINASE TNNI3K-RELATED"/>
    <property type="match status" value="1"/>
</dbReference>
<dbReference type="PROSITE" id="PS50011">
    <property type="entry name" value="PROTEIN_KINASE_DOM"/>
    <property type="match status" value="1"/>
</dbReference>